<dbReference type="AlphaFoldDB" id="A0A9J6D829"/>
<gene>
    <name evidence="2" type="ORF">HPB51_003666</name>
</gene>
<accession>A0A9J6D829</accession>
<evidence type="ECO:0000313" key="2">
    <source>
        <dbReference type="EMBL" id="KAH8018381.1"/>
    </source>
</evidence>
<evidence type="ECO:0000313" key="3">
    <source>
        <dbReference type="Proteomes" id="UP000821866"/>
    </source>
</evidence>
<dbReference type="EMBL" id="JABSTU010000010">
    <property type="protein sequence ID" value="KAH8018381.1"/>
    <property type="molecule type" value="Genomic_DNA"/>
</dbReference>
<reference evidence="2" key="1">
    <citation type="journal article" date="2020" name="Cell">
        <title>Large-Scale Comparative Analyses of Tick Genomes Elucidate Their Genetic Diversity and Vector Capacities.</title>
        <authorList>
            <consortium name="Tick Genome and Microbiome Consortium (TIGMIC)"/>
            <person name="Jia N."/>
            <person name="Wang J."/>
            <person name="Shi W."/>
            <person name="Du L."/>
            <person name="Sun Y."/>
            <person name="Zhan W."/>
            <person name="Jiang J.F."/>
            <person name="Wang Q."/>
            <person name="Zhang B."/>
            <person name="Ji P."/>
            <person name="Bell-Sakyi L."/>
            <person name="Cui X.M."/>
            <person name="Yuan T.T."/>
            <person name="Jiang B.G."/>
            <person name="Yang W.F."/>
            <person name="Lam T.T."/>
            <person name="Chang Q.C."/>
            <person name="Ding S.J."/>
            <person name="Wang X.J."/>
            <person name="Zhu J.G."/>
            <person name="Ruan X.D."/>
            <person name="Zhao L."/>
            <person name="Wei J.T."/>
            <person name="Ye R.Z."/>
            <person name="Que T.C."/>
            <person name="Du C.H."/>
            <person name="Zhou Y.H."/>
            <person name="Cheng J.X."/>
            <person name="Dai P.F."/>
            <person name="Guo W.B."/>
            <person name="Han X.H."/>
            <person name="Huang E.J."/>
            <person name="Li L.F."/>
            <person name="Wei W."/>
            <person name="Gao Y.C."/>
            <person name="Liu J.Z."/>
            <person name="Shao H.Z."/>
            <person name="Wang X."/>
            <person name="Wang C.C."/>
            <person name="Yang T.C."/>
            <person name="Huo Q.B."/>
            <person name="Li W."/>
            <person name="Chen H.Y."/>
            <person name="Chen S.E."/>
            <person name="Zhou L.G."/>
            <person name="Ni X.B."/>
            <person name="Tian J.H."/>
            <person name="Sheng Y."/>
            <person name="Liu T."/>
            <person name="Pan Y.S."/>
            <person name="Xia L.Y."/>
            <person name="Li J."/>
            <person name="Zhao F."/>
            <person name="Cao W.C."/>
        </authorList>
    </citation>
    <scope>NUCLEOTIDE SEQUENCE</scope>
    <source>
        <strain evidence="2">Rmic-2018</strain>
    </source>
</reference>
<comment type="caution">
    <text evidence="2">The sequence shown here is derived from an EMBL/GenBank/DDBJ whole genome shotgun (WGS) entry which is preliminary data.</text>
</comment>
<feature type="region of interest" description="Disordered" evidence="1">
    <location>
        <begin position="1"/>
        <end position="26"/>
    </location>
</feature>
<sequence length="216" mass="24000">MDGSAGHWSRLHSRTDEVTPSTESTPPLRFCSRDCIGALLSERDYEKHLFGYRRSYDGPRNTREAFVASTTDVTSKRHHTCSEDYDYALRLGPQGLSSGGFETADRATIFNSEVAVKKRLHHVVSTNARPRSFDGDAVNSKPPEDLAQLLSRETAMKTFGVDDVVSAHPTITAESLKQPCVVESTDAFGDKDEPREPKKPRLDVQHCGTEEPMDIC</sequence>
<evidence type="ECO:0000256" key="1">
    <source>
        <dbReference type="SAM" id="MobiDB-lite"/>
    </source>
</evidence>
<proteinExistence type="predicted"/>
<feature type="compositionally biased region" description="Basic and acidic residues" evidence="1">
    <location>
        <begin position="188"/>
        <end position="204"/>
    </location>
</feature>
<protein>
    <submittedName>
        <fullName evidence="2">Uncharacterized protein</fullName>
    </submittedName>
</protein>
<reference evidence="2" key="2">
    <citation type="submission" date="2021-09" db="EMBL/GenBank/DDBJ databases">
        <authorList>
            <person name="Jia N."/>
            <person name="Wang J."/>
            <person name="Shi W."/>
            <person name="Du L."/>
            <person name="Sun Y."/>
            <person name="Zhan W."/>
            <person name="Jiang J."/>
            <person name="Wang Q."/>
            <person name="Zhang B."/>
            <person name="Ji P."/>
            <person name="Sakyi L.B."/>
            <person name="Cui X."/>
            <person name="Yuan T."/>
            <person name="Jiang B."/>
            <person name="Yang W."/>
            <person name="Lam T.T.-Y."/>
            <person name="Chang Q."/>
            <person name="Ding S."/>
            <person name="Wang X."/>
            <person name="Zhu J."/>
            <person name="Ruan X."/>
            <person name="Zhao L."/>
            <person name="Wei J."/>
            <person name="Que T."/>
            <person name="Du C."/>
            <person name="Cheng J."/>
            <person name="Dai P."/>
            <person name="Han X."/>
            <person name="Huang E."/>
            <person name="Gao Y."/>
            <person name="Liu J."/>
            <person name="Shao H."/>
            <person name="Ye R."/>
            <person name="Li L."/>
            <person name="Wei W."/>
            <person name="Wang X."/>
            <person name="Wang C."/>
            <person name="Huo Q."/>
            <person name="Li W."/>
            <person name="Guo W."/>
            <person name="Chen H."/>
            <person name="Chen S."/>
            <person name="Zhou L."/>
            <person name="Zhou L."/>
            <person name="Ni X."/>
            <person name="Tian J."/>
            <person name="Zhou Y."/>
            <person name="Sheng Y."/>
            <person name="Liu T."/>
            <person name="Pan Y."/>
            <person name="Xia L."/>
            <person name="Li J."/>
            <person name="Zhao F."/>
            <person name="Cao W."/>
        </authorList>
    </citation>
    <scope>NUCLEOTIDE SEQUENCE</scope>
    <source>
        <strain evidence="2">Rmic-2018</strain>
        <tissue evidence="2">Larvae</tissue>
    </source>
</reference>
<dbReference type="Proteomes" id="UP000821866">
    <property type="component" value="Chromosome 8"/>
</dbReference>
<feature type="region of interest" description="Disordered" evidence="1">
    <location>
        <begin position="186"/>
        <end position="216"/>
    </location>
</feature>
<organism evidence="2 3">
    <name type="scientific">Rhipicephalus microplus</name>
    <name type="common">Cattle tick</name>
    <name type="synonym">Boophilus microplus</name>
    <dbReference type="NCBI Taxonomy" id="6941"/>
    <lineage>
        <taxon>Eukaryota</taxon>
        <taxon>Metazoa</taxon>
        <taxon>Ecdysozoa</taxon>
        <taxon>Arthropoda</taxon>
        <taxon>Chelicerata</taxon>
        <taxon>Arachnida</taxon>
        <taxon>Acari</taxon>
        <taxon>Parasitiformes</taxon>
        <taxon>Ixodida</taxon>
        <taxon>Ixodoidea</taxon>
        <taxon>Ixodidae</taxon>
        <taxon>Rhipicephalinae</taxon>
        <taxon>Rhipicephalus</taxon>
        <taxon>Boophilus</taxon>
    </lineage>
</organism>
<name>A0A9J6D829_RHIMP</name>
<keyword evidence="3" id="KW-1185">Reference proteome</keyword>